<evidence type="ECO:0000256" key="1">
    <source>
        <dbReference type="ARBA" id="ARBA00004418"/>
    </source>
</evidence>
<evidence type="ECO:0000259" key="5">
    <source>
        <dbReference type="PROSITE" id="PS50857"/>
    </source>
</evidence>
<comment type="subcellular location">
    <subcellularLocation>
        <location evidence="1">Periplasm</location>
    </subcellularLocation>
</comment>
<evidence type="ECO:0000313" key="6">
    <source>
        <dbReference type="EMBL" id="MEJ8826113.1"/>
    </source>
</evidence>
<gene>
    <name evidence="6" type="ORF">WKW80_29485</name>
</gene>
<dbReference type="SUPFAM" id="SSF49503">
    <property type="entry name" value="Cupredoxins"/>
    <property type="match status" value="1"/>
</dbReference>
<dbReference type="Pfam" id="PF00116">
    <property type="entry name" value="COX2"/>
    <property type="match status" value="1"/>
</dbReference>
<feature type="transmembrane region" description="Helical" evidence="4">
    <location>
        <begin position="12"/>
        <end position="31"/>
    </location>
</feature>
<proteinExistence type="predicted"/>
<keyword evidence="4" id="KW-0812">Transmembrane</keyword>
<evidence type="ECO:0000313" key="7">
    <source>
        <dbReference type="Proteomes" id="UP001363010"/>
    </source>
</evidence>
<keyword evidence="4" id="KW-1133">Transmembrane helix</keyword>
<name>A0ABU8W974_9BURK</name>
<dbReference type="PROSITE" id="PS00078">
    <property type="entry name" value="COX2"/>
    <property type="match status" value="1"/>
</dbReference>
<keyword evidence="7" id="KW-1185">Reference proteome</keyword>
<dbReference type="PANTHER" id="PTHR42838">
    <property type="entry name" value="CYTOCHROME C OXIDASE SUBUNIT II"/>
    <property type="match status" value="1"/>
</dbReference>
<dbReference type="PANTHER" id="PTHR42838:SF2">
    <property type="entry name" value="NITROUS-OXIDE REDUCTASE"/>
    <property type="match status" value="1"/>
</dbReference>
<evidence type="ECO:0000256" key="3">
    <source>
        <dbReference type="ARBA" id="ARBA00023008"/>
    </source>
</evidence>
<organism evidence="6 7">
    <name type="scientific">Variovorax humicola</name>
    <dbReference type="NCBI Taxonomy" id="1769758"/>
    <lineage>
        <taxon>Bacteria</taxon>
        <taxon>Pseudomonadati</taxon>
        <taxon>Pseudomonadota</taxon>
        <taxon>Betaproteobacteria</taxon>
        <taxon>Burkholderiales</taxon>
        <taxon>Comamonadaceae</taxon>
        <taxon>Variovorax</taxon>
    </lineage>
</organism>
<dbReference type="PROSITE" id="PS50857">
    <property type="entry name" value="COX2_CUA"/>
    <property type="match status" value="1"/>
</dbReference>
<dbReference type="InterPro" id="IPR051403">
    <property type="entry name" value="NosZ/Cyto_c_oxidase_sub2"/>
</dbReference>
<evidence type="ECO:0000256" key="4">
    <source>
        <dbReference type="SAM" id="Phobius"/>
    </source>
</evidence>
<protein>
    <submittedName>
        <fullName evidence="6">Cytochrome C oxidase subunit II</fullName>
    </submittedName>
</protein>
<dbReference type="InterPro" id="IPR001505">
    <property type="entry name" value="Copper_CuA"/>
</dbReference>
<keyword evidence="3" id="KW-0186">Copper</keyword>
<keyword evidence="2" id="KW-0479">Metal-binding</keyword>
<dbReference type="EMBL" id="JBBKZV010000029">
    <property type="protein sequence ID" value="MEJ8826113.1"/>
    <property type="molecule type" value="Genomic_DNA"/>
</dbReference>
<dbReference type="Proteomes" id="UP001363010">
    <property type="component" value="Unassembled WGS sequence"/>
</dbReference>
<keyword evidence="4" id="KW-0472">Membrane</keyword>
<dbReference type="InterPro" id="IPR008972">
    <property type="entry name" value="Cupredoxin"/>
</dbReference>
<comment type="caution">
    <text evidence="6">The sequence shown here is derived from an EMBL/GenBank/DDBJ whole genome shotgun (WGS) entry which is preliminary data.</text>
</comment>
<sequence length="175" mass="19076">MTAGSEGRWARIVAVIVALVVAVMIYSGLHWTAVAPSKVETIDASTLHLSGEFMEANLGTSIQPDRSAVVRMIAQQYAFVPRCIVVPADTPVTFRVTSPDVVHGFLIVGTNVNTMVVPGYVAEVRTRFDRTGEHVMPCHEYCSVGHEGMWAHVKVLDRLEFERVHGNQGRASCAG</sequence>
<reference evidence="6 7" key="1">
    <citation type="submission" date="2024-03" db="EMBL/GenBank/DDBJ databases">
        <title>Novel species of the genus Variovorax.</title>
        <authorList>
            <person name="Liu Q."/>
            <person name="Xin Y.-H."/>
        </authorList>
    </citation>
    <scope>NUCLEOTIDE SEQUENCE [LARGE SCALE GENOMIC DNA]</scope>
    <source>
        <strain evidence="6 7">KACC 18501</strain>
    </source>
</reference>
<accession>A0ABU8W974</accession>
<feature type="domain" description="Cytochrome oxidase subunit II copper A binding" evidence="5">
    <location>
        <begin position="65"/>
        <end position="167"/>
    </location>
</feature>
<dbReference type="Gene3D" id="2.60.40.420">
    <property type="entry name" value="Cupredoxins - blue copper proteins"/>
    <property type="match status" value="1"/>
</dbReference>
<dbReference type="InterPro" id="IPR002429">
    <property type="entry name" value="CcO_II-like_C"/>
</dbReference>
<evidence type="ECO:0000256" key="2">
    <source>
        <dbReference type="ARBA" id="ARBA00022723"/>
    </source>
</evidence>